<evidence type="ECO:0000259" key="1">
    <source>
        <dbReference type="PROSITE" id="PS50006"/>
    </source>
</evidence>
<dbReference type="Proteomes" id="UP001384579">
    <property type="component" value="Unassembled WGS sequence"/>
</dbReference>
<dbReference type="RefSeq" id="WP_340518382.1">
    <property type="nucleotide sequence ID" value="NZ_JBBLXS010000015.1"/>
</dbReference>
<gene>
    <name evidence="2" type="ORF">WMG39_02195</name>
</gene>
<reference evidence="2 3" key="1">
    <citation type="journal article" date="2020" name="Harmful Algae">
        <title>Molecular and morphological characterization of a novel dihydroanatoxin-a producing Microcoleus species (cyanobacteria) from the Russian River, California, USA.</title>
        <authorList>
            <person name="Conklin K.Y."/>
            <person name="Stancheva R."/>
            <person name="Otten T.G."/>
            <person name="Fadness R."/>
            <person name="Boyer G.L."/>
            <person name="Read B."/>
            <person name="Zhang X."/>
            <person name="Sheath R.G."/>
        </authorList>
    </citation>
    <scope>NUCLEOTIDE SEQUENCE [LARGE SCALE GENOMIC DNA]</scope>
    <source>
        <strain evidence="2 3">PTRS2</strain>
    </source>
</reference>
<keyword evidence="3" id="KW-1185">Reference proteome</keyword>
<evidence type="ECO:0000313" key="2">
    <source>
        <dbReference type="EMBL" id="MEK0183653.1"/>
    </source>
</evidence>
<comment type="caution">
    <text evidence="2">The sequence shown here is derived from an EMBL/GenBank/DDBJ whole genome shotgun (WGS) entry which is preliminary data.</text>
</comment>
<dbReference type="SMART" id="SM00240">
    <property type="entry name" value="FHA"/>
    <property type="match status" value="1"/>
</dbReference>
<dbReference type="Pfam" id="PF00498">
    <property type="entry name" value="FHA"/>
    <property type="match status" value="1"/>
</dbReference>
<feature type="domain" description="FHA" evidence="1">
    <location>
        <begin position="32"/>
        <end position="84"/>
    </location>
</feature>
<name>A0ABU8YH13_9CYAN</name>
<accession>A0ABU8YH13</accession>
<dbReference type="Gene3D" id="2.60.200.20">
    <property type="match status" value="1"/>
</dbReference>
<dbReference type="CDD" id="cd00060">
    <property type="entry name" value="FHA"/>
    <property type="match status" value="1"/>
</dbReference>
<dbReference type="InterPro" id="IPR008984">
    <property type="entry name" value="SMAD_FHA_dom_sf"/>
</dbReference>
<evidence type="ECO:0000313" key="3">
    <source>
        <dbReference type="Proteomes" id="UP001384579"/>
    </source>
</evidence>
<sequence length="176" mass="18967">MTNQLTLEWTEAGVRKRQTIENGQPSKNLGTVRIGRDPGKCDIILSHPTVSGLHIEIFFNPASQEFELRNLRPSNPSLVDGKILPQGEAKLRSGSRIRLGEVELEVVSVSATEVGIVPTVLLWEKQTQVSAQPTVPSTYGLLCPKCARTSPYAQLSAGCPWCGTSLAAAASVFLSP</sequence>
<dbReference type="SUPFAM" id="SSF49879">
    <property type="entry name" value="SMAD/FHA domain"/>
    <property type="match status" value="1"/>
</dbReference>
<proteinExistence type="predicted"/>
<dbReference type="EMBL" id="JBBLXS010000015">
    <property type="protein sequence ID" value="MEK0183653.1"/>
    <property type="molecule type" value="Genomic_DNA"/>
</dbReference>
<organism evidence="2 3">
    <name type="scientific">Microcoleus anatoxicus PTRS2</name>
    <dbReference type="NCBI Taxonomy" id="2705321"/>
    <lineage>
        <taxon>Bacteria</taxon>
        <taxon>Bacillati</taxon>
        <taxon>Cyanobacteriota</taxon>
        <taxon>Cyanophyceae</taxon>
        <taxon>Oscillatoriophycideae</taxon>
        <taxon>Oscillatoriales</taxon>
        <taxon>Microcoleaceae</taxon>
        <taxon>Microcoleus</taxon>
        <taxon>Microcoleus anatoxicus</taxon>
    </lineage>
</organism>
<dbReference type="InterPro" id="IPR000253">
    <property type="entry name" value="FHA_dom"/>
</dbReference>
<dbReference type="PROSITE" id="PS50006">
    <property type="entry name" value="FHA_DOMAIN"/>
    <property type="match status" value="1"/>
</dbReference>
<protein>
    <submittedName>
        <fullName evidence="2">FHA domain-containing protein</fullName>
    </submittedName>
</protein>